<organism evidence="2 3">
    <name type="scientific">Methylorubrum thiocyanatum</name>
    <dbReference type="NCBI Taxonomy" id="47958"/>
    <lineage>
        <taxon>Bacteria</taxon>
        <taxon>Pseudomonadati</taxon>
        <taxon>Pseudomonadota</taxon>
        <taxon>Alphaproteobacteria</taxon>
        <taxon>Hyphomicrobiales</taxon>
        <taxon>Methylobacteriaceae</taxon>
        <taxon>Methylorubrum</taxon>
    </lineage>
</organism>
<keyword evidence="3" id="KW-1185">Reference proteome</keyword>
<name>A0AA40S4Z6_9HYPH</name>
<accession>A0AA40S4Z6</accession>
<evidence type="ECO:0000259" key="1">
    <source>
        <dbReference type="Pfam" id="PF00149"/>
    </source>
</evidence>
<protein>
    <submittedName>
        <fullName evidence="2">3',5'-cyclic AMP phosphodiesterase CpdA</fullName>
    </submittedName>
</protein>
<dbReference type="InterPro" id="IPR004843">
    <property type="entry name" value="Calcineurin-like_PHP"/>
</dbReference>
<reference evidence="2 3" key="1">
    <citation type="submission" date="2020-08" db="EMBL/GenBank/DDBJ databases">
        <title>Genomic Encyclopedia of Type Strains, Phase IV (KMG-IV): sequencing the most valuable type-strain genomes for metagenomic binning, comparative biology and taxonomic classification.</title>
        <authorList>
            <person name="Goeker M."/>
        </authorList>
    </citation>
    <scope>NUCLEOTIDE SEQUENCE [LARGE SCALE GENOMIC DNA]</scope>
    <source>
        <strain evidence="2 3">DSM 11490</strain>
    </source>
</reference>
<evidence type="ECO:0000313" key="3">
    <source>
        <dbReference type="Proteomes" id="UP000543554"/>
    </source>
</evidence>
<dbReference type="InterPro" id="IPR029052">
    <property type="entry name" value="Metallo-depent_PP-like"/>
</dbReference>
<dbReference type="Pfam" id="PF00149">
    <property type="entry name" value="Metallophos"/>
    <property type="match status" value="1"/>
</dbReference>
<comment type="caution">
    <text evidence="2">The sequence shown here is derived from an EMBL/GenBank/DDBJ whole genome shotgun (WGS) entry which is preliminary data.</text>
</comment>
<feature type="domain" description="Calcineurin-like phosphoesterase" evidence="1">
    <location>
        <begin position="6"/>
        <end position="84"/>
    </location>
</feature>
<sequence length="96" mass="10744">MNARRLRVFGDLHQDWPGNAWDPAAHAPSSGFDVAVVNGDVHMPLTRALDWLGERLPGVPVVYVPGNHDFRWDRGGERYAIRDQPTRGRDREAGTA</sequence>
<dbReference type="CDD" id="cd00838">
    <property type="entry name" value="MPP_superfamily"/>
    <property type="match status" value="1"/>
</dbReference>
<dbReference type="EMBL" id="JACJIB010000006">
    <property type="protein sequence ID" value="MBA8914619.1"/>
    <property type="molecule type" value="Genomic_DNA"/>
</dbReference>
<dbReference type="GO" id="GO:0016787">
    <property type="term" value="F:hydrolase activity"/>
    <property type="evidence" value="ECO:0007669"/>
    <property type="project" value="InterPro"/>
</dbReference>
<dbReference type="SUPFAM" id="SSF56300">
    <property type="entry name" value="Metallo-dependent phosphatases"/>
    <property type="match status" value="1"/>
</dbReference>
<dbReference type="AlphaFoldDB" id="A0AA40S4Z6"/>
<evidence type="ECO:0000313" key="2">
    <source>
        <dbReference type="EMBL" id="MBA8914619.1"/>
    </source>
</evidence>
<proteinExistence type="predicted"/>
<dbReference type="Proteomes" id="UP000543554">
    <property type="component" value="Unassembled WGS sequence"/>
</dbReference>
<gene>
    <name evidence="2" type="ORF">HNR51_003712</name>
</gene>